<feature type="compositionally biased region" description="Polar residues" evidence="1">
    <location>
        <begin position="44"/>
        <end position="63"/>
    </location>
</feature>
<feature type="signal peptide" evidence="2">
    <location>
        <begin position="1"/>
        <end position="23"/>
    </location>
</feature>
<name>A0AAE3K116_9BACT</name>
<proteinExistence type="predicted"/>
<feature type="region of interest" description="Disordered" evidence="1">
    <location>
        <begin position="32"/>
        <end position="68"/>
    </location>
</feature>
<sequence>MKKPVIILAALCLVVGLTVGLCAALGVFGGSSEKPPAGSDSKNDNPGNGSGTNSPDTDPSSGGENMDYQKKNYADEFNNPSAKYRWHNIGHGFAADYGKETSKFLAGIKEMKNLGVGGIVTNVPWTDEYVTDPVGFEWLSKGAKVLFNNGLNMWLYDEKGYPSGQAGGYTTKDHPEYLARGIVFEAKEGSGSNSVTVNCPDDVLKIHSAYAVNAAGEVVKAEYSDKKATFAGTDGKWTFYVFYEKVLFEGTHAANNGSGQAYYPNLMDKNAVSAFIDNTYKQYAEKFEYFNQIGGVFTDEPSLMEVYQNTPDTFKYSQLATVDGFEDKFEQMHGYSVADKYHLIFTGDSDEAKIVRVNYRETVAEILSKTYFGALREFCEANGSKSSGHCLLEESMNYHAHYYGNLMQCLREMSIPGVDGLAMKTENYLSEGWPIFMAVKYASSVATLTDKDRLVMMETCATDLPSAMAYNDEQYKQFRTTLNNIFFDGATHINSYVATNLFADHAKELLTYLGRLSYMSRSAVWDGQVGVYYPIASVQAYTMPSYSAALNGNANGPQMGKIGMALYKSQQDFTVVDDIFIREAKAENGKLYTDNVSFSVMIMPTVEIIPLDVMQKLDAFEKSGGTVIWIDRTPDLADKTADRDAVKALASGKKTVSIDEAVAQSKKAVADKLTIDKTTSTLFVGRYMLEDAPMYWLVNNNSLEKVLNLSYEGAKGFDIYNPNTGKITSVSGSSAEVTVDASSAAFVVVKF</sequence>
<dbReference type="InterPro" id="IPR053161">
    <property type="entry name" value="Ulvan_degrading_GH"/>
</dbReference>
<evidence type="ECO:0000256" key="1">
    <source>
        <dbReference type="SAM" id="MobiDB-lite"/>
    </source>
</evidence>
<dbReference type="AlphaFoldDB" id="A0AAE3K116"/>
<evidence type="ECO:0000313" key="4">
    <source>
        <dbReference type="Proteomes" id="UP001139365"/>
    </source>
</evidence>
<dbReference type="PANTHER" id="PTHR36848:SF2">
    <property type="entry name" value="SECRETED PROTEIN"/>
    <property type="match status" value="1"/>
</dbReference>
<reference evidence="3 4" key="1">
    <citation type="submission" date="2022-03" db="EMBL/GenBank/DDBJ databases">
        <title>Metagenome-assembled genomes from swine fecal metagenomes.</title>
        <authorList>
            <person name="Holman D.B."/>
            <person name="Kommadath A."/>
        </authorList>
    </citation>
    <scope>NUCLEOTIDE SEQUENCE [LARGE SCALE GENOMIC DNA]</scope>
    <source>
        <strain evidence="3">SUG147</strain>
    </source>
</reference>
<evidence type="ECO:0000256" key="2">
    <source>
        <dbReference type="SAM" id="SignalP"/>
    </source>
</evidence>
<organism evidence="3 4">
    <name type="scientific">Candidatus Colimorpha enterica</name>
    <dbReference type="NCBI Taxonomy" id="3083063"/>
    <lineage>
        <taxon>Bacteria</taxon>
        <taxon>Pseudomonadati</taxon>
        <taxon>Bacteroidota</taxon>
        <taxon>Bacteroidia</taxon>
        <taxon>Bacteroidales</taxon>
        <taxon>Candidatus Colimorpha</taxon>
    </lineage>
</organism>
<protein>
    <recommendedName>
        <fullName evidence="5">Glycoside hydrolase family 42 N-terminal domain-containing protein</fullName>
    </recommendedName>
</protein>
<dbReference type="EMBL" id="JALEMU010000159">
    <property type="protein sequence ID" value="MCI5756510.1"/>
    <property type="molecule type" value="Genomic_DNA"/>
</dbReference>
<dbReference type="Proteomes" id="UP001139365">
    <property type="component" value="Unassembled WGS sequence"/>
</dbReference>
<evidence type="ECO:0008006" key="5">
    <source>
        <dbReference type="Google" id="ProtNLM"/>
    </source>
</evidence>
<comment type="caution">
    <text evidence="3">The sequence shown here is derived from an EMBL/GenBank/DDBJ whole genome shotgun (WGS) entry which is preliminary data.</text>
</comment>
<gene>
    <name evidence="3" type="ORF">MR241_09495</name>
</gene>
<dbReference type="PANTHER" id="PTHR36848">
    <property type="entry name" value="DNA-BINDING PROTEIN (PUTATIVE SECRETED PROTEIN)-RELATED"/>
    <property type="match status" value="1"/>
</dbReference>
<keyword evidence="2" id="KW-0732">Signal</keyword>
<feature type="chain" id="PRO_5041986015" description="Glycoside hydrolase family 42 N-terminal domain-containing protein" evidence="2">
    <location>
        <begin position="24"/>
        <end position="751"/>
    </location>
</feature>
<evidence type="ECO:0000313" key="3">
    <source>
        <dbReference type="EMBL" id="MCI5756510.1"/>
    </source>
</evidence>
<dbReference type="CDD" id="cd03143">
    <property type="entry name" value="A4_beta-galactosidase_middle_domain"/>
    <property type="match status" value="1"/>
</dbReference>
<accession>A0AAE3K116</accession>